<dbReference type="InterPro" id="IPR051673">
    <property type="entry name" value="SSDNA_exonuclease_RecJ"/>
</dbReference>
<dbReference type="Proteomes" id="UP000277212">
    <property type="component" value="Unassembled WGS sequence"/>
</dbReference>
<feature type="domain" description="DDH" evidence="2">
    <location>
        <begin position="68"/>
        <end position="190"/>
    </location>
</feature>
<dbReference type="InterPro" id="IPR038763">
    <property type="entry name" value="DHH_sf"/>
</dbReference>
<sequence length="417" mass="45803">MKRAASSTATSPTTKRRRASSPAIKLPEYHLTPSLRDANGDIIWPAPKSKLKAARRFIRECVSAKQRTLIIPDKDADGLTSGAILERTLALLGLDQDLISVHIIRKGGNVHDDASRKAMASYKPAFIFVLDQGSQQSPPLIETPHKAIVIDHHYAEEKDHPQDALHITACNSPPIATSSLLTYLICLDLHKRVRETCDWLCALGTYGDLGNSVKWEPPFPDMEATFKKHKRSALYQAIPLINAPRRTASYNVSTAWEALRAASSPKELLSDKNLLEARAEVNAEVKRCTRTAPKFSACGRVAVLRINSAAQVHNVIATRWAGHLSSNRLEVIMVANDGYLPGMVNFSCRVPKCARGRDPPVNIIEILREAADGAADPSLRERLGESFAHGHKEASGGKVPKAEFEELMEVLQVGKKV</sequence>
<dbReference type="STRING" id="2010991.A0A3M2S9Z6"/>
<feature type="compositionally biased region" description="Low complexity" evidence="1">
    <location>
        <begin position="1"/>
        <end position="13"/>
    </location>
</feature>
<feature type="region of interest" description="Disordered" evidence="1">
    <location>
        <begin position="1"/>
        <end position="23"/>
    </location>
</feature>
<dbReference type="SUPFAM" id="SSF64182">
    <property type="entry name" value="DHH phosphoesterases"/>
    <property type="match status" value="1"/>
</dbReference>
<organism evidence="3 4">
    <name type="scientific">Fusarium kuroshium</name>
    <dbReference type="NCBI Taxonomy" id="2010991"/>
    <lineage>
        <taxon>Eukaryota</taxon>
        <taxon>Fungi</taxon>
        <taxon>Dikarya</taxon>
        <taxon>Ascomycota</taxon>
        <taxon>Pezizomycotina</taxon>
        <taxon>Sordariomycetes</taxon>
        <taxon>Hypocreomycetidae</taxon>
        <taxon>Hypocreales</taxon>
        <taxon>Nectriaceae</taxon>
        <taxon>Fusarium</taxon>
        <taxon>Fusarium solani species complex</taxon>
    </lineage>
</organism>
<evidence type="ECO:0000256" key="1">
    <source>
        <dbReference type="SAM" id="MobiDB-lite"/>
    </source>
</evidence>
<proteinExistence type="predicted"/>
<comment type="caution">
    <text evidence="3">The sequence shown here is derived from an EMBL/GenBank/DDBJ whole genome shotgun (WGS) entry which is preliminary data.</text>
</comment>
<gene>
    <name evidence="3" type="ORF">CDV36_006296</name>
</gene>
<evidence type="ECO:0000313" key="3">
    <source>
        <dbReference type="EMBL" id="RMJ14042.1"/>
    </source>
</evidence>
<dbReference type="Gene3D" id="3.90.1640.30">
    <property type="match status" value="1"/>
</dbReference>
<reference evidence="3 4" key="1">
    <citation type="submission" date="2017-06" db="EMBL/GenBank/DDBJ databases">
        <title>Comparative genomic analysis of Ambrosia Fusariam Clade fungi.</title>
        <authorList>
            <person name="Stajich J.E."/>
            <person name="Carrillo J."/>
            <person name="Kijimoto T."/>
            <person name="Eskalen A."/>
            <person name="O'Donnell K."/>
            <person name="Kasson M."/>
        </authorList>
    </citation>
    <scope>NUCLEOTIDE SEQUENCE [LARGE SCALE GENOMIC DNA]</scope>
    <source>
        <strain evidence="3">UCR3666</strain>
    </source>
</reference>
<dbReference type="InterPro" id="IPR001667">
    <property type="entry name" value="DDH_dom"/>
</dbReference>
<dbReference type="Pfam" id="PF01368">
    <property type="entry name" value="DHH"/>
    <property type="match status" value="1"/>
</dbReference>
<dbReference type="AlphaFoldDB" id="A0A3M2S9Z6"/>
<dbReference type="GO" id="GO:0004527">
    <property type="term" value="F:exonuclease activity"/>
    <property type="evidence" value="ECO:0007669"/>
    <property type="project" value="UniProtKB-KW"/>
</dbReference>
<name>A0A3M2S9Z6_9HYPO</name>
<keyword evidence="4" id="KW-1185">Reference proteome</keyword>
<dbReference type="OrthoDB" id="284473at2759"/>
<accession>A0A3M2S9Z6</accession>
<evidence type="ECO:0000259" key="2">
    <source>
        <dbReference type="Pfam" id="PF01368"/>
    </source>
</evidence>
<protein>
    <recommendedName>
        <fullName evidence="2">DDH domain-containing protein</fullName>
    </recommendedName>
</protein>
<evidence type="ECO:0000313" key="4">
    <source>
        <dbReference type="Proteomes" id="UP000277212"/>
    </source>
</evidence>
<dbReference type="PANTHER" id="PTHR30255">
    <property type="entry name" value="SINGLE-STRANDED-DNA-SPECIFIC EXONUCLEASE RECJ"/>
    <property type="match status" value="1"/>
</dbReference>
<dbReference type="EMBL" id="NKUJ01000094">
    <property type="protein sequence ID" value="RMJ14042.1"/>
    <property type="molecule type" value="Genomic_DNA"/>
</dbReference>
<dbReference type="PANTHER" id="PTHR30255:SF2">
    <property type="entry name" value="SINGLE-STRANDED-DNA-SPECIFIC EXONUCLEASE RECJ"/>
    <property type="match status" value="1"/>
</dbReference>